<evidence type="ECO:0000313" key="1">
    <source>
        <dbReference type="EMBL" id="HJF09485.1"/>
    </source>
</evidence>
<comment type="caution">
    <text evidence="1">The sequence shown here is derived from an EMBL/GenBank/DDBJ whole genome shotgun (WGS) entry which is preliminary data.</text>
</comment>
<proteinExistence type="predicted"/>
<reference evidence="1" key="2">
    <citation type="submission" date="2021-09" db="EMBL/GenBank/DDBJ databases">
        <authorList>
            <person name="Gilroy R."/>
        </authorList>
    </citation>
    <scope>NUCLEOTIDE SEQUENCE</scope>
    <source>
        <strain evidence="1">CHK194-22301</strain>
    </source>
</reference>
<sequence length="121" mass="13414">VAEAQAQANQLTKIRQAYGTFARRGGSPEDASRIVDLFNHEISTTTDKAYRKQLQKAGQTVFDQLNQYDFSTRGNADINGDGRVDLNDTGELLGRSNDAKGMEGLQRNLNQLSKNLHDIDD</sequence>
<dbReference type="EMBL" id="DYXB01000020">
    <property type="protein sequence ID" value="HJF09485.1"/>
    <property type="molecule type" value="Genomic_DNA"/>
</dbReference>
<feature type="non-terminal residue" evidence="1">
    <location>
        <position position="1"/>
    </location>
</feature>
<dbReference type="Proteomes" id="UP000784793">
    <property type="component" value="Unassembled WGS sequence"/>
</dbReference>
<reference evidence="1" key="1">
    <citation type="journal article" date="2021" name="PeerJ">
        <title>Extensive microbial diversity within the chicken gut microbiome revealed by metagenomics and culture.</title>
        <authorList>
            <person name="Gilroy R."/>
            <person name="Ravi A."/>
            <person name="Getino M."/>
            <person name="Pursley I."/>
            <person name="Horton D.L."/>
            <person name="Alikhan N.F."/>
            <person name="Baker D."/>
            <person name="Gharbi K."/>
            <person name="Hall N."/>
            <person name="Watson M."/>
            <person name="Adriaenssens E.M."/>
            <person name="Foster-Nyarko E."/>
            <person name="Jarju S."/>
            <person name="Secka A."/>
            <person name="Antonio M."/>
            <person name="Oren A."/>
            <person name="Chaudhuri R.R."/>
            <person name="La Ragione R."/>
            <person name="Hildebrand F."/>
            <person name="Pallen M.J."/>
        </authorList>
    </citation>
    <scope>NUCLEOTIDE SEQUENCE</scope>
    <source>
        <strain evidence="1">CHK194-22301</strain>
    </source>
</reference>
<accession>A0A921FIK9</accession>
<name>A0A921FIK9_9LACO</name>
<gene>
    <name evidence="1" type="ORF">K8V23_01570</name>
</gene>
<dbReference type="AlphaFoldDB" id="A0A921FIK9"/>
<organism evidence="1 2">
    <name type="scientific">Lactobacillus crispatus</name>
    <dbReference type="NCBI Taxonomy" id="47770"/>
    <lineage>
        <taxon>Bacteria</taxon>
        <taxon>Bacillati</taxon>
        <taxon>Bacillota</taxon>
        <taxon>Bacilli</taxon>
        <taxon>Lactobacillales</taxon>
        <taxon>Lactobacillaceae</taxon>
        <taxon>Lactobacillus</taxon>
    </lineage>
</organism>
<protein>
    <submittedName>
        <fullName evidence="1">Uncharacterized protein</fullName>
    </submittedName>
</protein>
<evidence type="ECO:0000313" key="2">
    <source>
        <dbReference type="Proteomes" id="UP000784793"/>
    </source>
</evidence>